<dbReference type="SUPFAM" id="SSF47005">
    <property type="entry name" value="Peripheral subunit-binding domain of 2-oxo acid dehydrogenase complex"/>
    <property type="match status" value="1"/>
</dbReference>
<gene>
    <name evidence="9" type="ORF">DP119_10260</name>
</gene>
<dbReference type="GO" id="GO:0005737">
    <property type="term" value="C:cytoplasm"/>
    <property type="evidence" value="ECO:0007669"/>
    <property type="project" value="TreeGrafter"/>
</dbReference>
<evidence type="ECO:0000259" key="8">
    <source>
        <dbReference type="PROSITE" id="PS51826"/>
    </source>
</evidence>
<dbReference type="GO" id="GO:0031405">
    <property type="term" value="F:lipoic acid binding"/>
    <property type="evidence" value="ECO:0007669"/>
    <property type="project" value="TreeGrafter"/>
</dbReference>
<evidence type="ECO:0000259" key="7">
    <source>
        <dbReference type="PROSITE" id="PS50968"/>
    </source>
</evidence>
<feature type="region of interest" description="Disordered" evidence="6">
    <location>
        <begin position="137"/>
        <end position="157"/>
    </location>
</feature>
<evidence type="ECO:0000256" key="3">
    <source>
        <dbReference type="ARBA" id="ARBA00022679"/>
    </source>
</evidence>
<keyword evidence="10" id="KW-1185">Reference proteome</keyword>
<dbReference type="InterPro" id="IPR000089">
    <property type="entry name" value="Biotin_lipoyl"/>
</dbReference>
<dbReference type="InterPro" id="IPR004167">
    <property type="entry name" value="PSBD"/>
</dbReference>
<evidence type="ECO:0000256" key="6">
    <source>
        <dbReference type="SAM" id="MobiDB-lite"/>
    </source>
</evidence>
<proteinExistence type="inferred from homology"/>
<dbReference type="Proteomes" id="UP000251869">
    <property type="component" value="Unassembled WGS sequence"/>
</dbReference>
<dbReference type="GO" id="GO:0016407">
    <property type="term" value="F:acetyltransferase activity"/>
    <property type="evidence" value="ECO:0007669"/>
    <property type="project" value="TreeGrafter"/>
</dbReference>
<evidence type="ECO:0000256" key="2">
    <source>
        <dbReference type="ARBA" id="ARBA00007317"/>
    </source>
</evidence>
<dbReference type="PROSITE" id="PS51826">
    <property type="entry name" value="PSBD"/>
    <property type="match status" value="1"/>
</dbReference>
<feature type="domain" description="Lipoyl-binding" evidence="7">
    <location>
        <begin position="9"/>
        <end position="84"/>
    </location>
</feature>
<dbReference type="Pfam" id="PF02817">
    <property type="entry name" value="E3_binding"/>
    <property type="match status" value="1"/>
</dbReference>
<accession>A0A365K3D5</accession>
<evidence type="ECO:0000313" key="10">
    <source>
        <dbReference type="Proteomes" id="UP000251869"/>
    </source>
</evidence>
<dbReference type="InterPro" id="IPR050743">
    <property type="entry name" value="2-oxoacid_DH_E2_comp"/>
</dbReference>
<dbReference type="InterPro" id="IPR003016">
    <property type="entry name" value="2-oxoA_DH_lipoyl-BS"/>
</dbReference>
<organism evidence="9 10">
    <name type="scientific">Planococcus maitriensis</name>
    <dbReference type="NCBI Taxonomy" id="221799"/>
    <lineage>
        <taxon>Bacteria</taxon>
        <taxon>Bacillati</taxon>
        <taxon>Bacillota</taxon>
        <taxon>Bacilli</taxon>
        <taxon>Bacillales</taxon>
        <taxon>Caryophanaceae</taxon>
        <taxon>Planococcus</taxon>
    </lineage>
</organism>
<dbReference type="PANTHER" id="PTHR43178:SF5">
    <property type="entry name" value="LIPOAMIDE ACYLTRANSFERASE COMPONENT OF BRANCHED-CHAIN ALPHA-KETO ACID DEHYDROGENASE COMPLEX, MITOCHONDRIAL"/>
    <property type="match status" value="1"/>
</dbReference>
<dbReference type="OrthoDB" id="9805770at2"/>
<dbReference type="InterPro" id="IPR036625">
    <property type="entry name" value="E3-bd_dom_sf"/>
</dbReference>
<keyword evidence="5" id="KW-0012">Acyltransferase</keyword>
<keyword evidence="4" id="KW-0450">Lipoyl</keyword>
<dbReference type="Gene3D" id="4.10.320.10">
    <property type="entry name" value="E3-binding domain"/>
    <property type="match status" value="1"/>
</dbReference>
<reference evidence="9 10" key="1">
    <citation type="submission" date="2018-06" db="EMBL/GenBank/DDBJ databases">
        <title>The draft genome sequences of strains SCU63 and S1.</title>
        <authorList>
            <person name="Gan L."/>
        </authorList>
    </citation>
    <scope>NUCLEOTIDE SEQUENCE [LARGE SCALE GENOMIC DNA]</scope>
    <source>
        <strain evidence="9 10">S1</strain>
    </source>
</reference>
<comment type="caution">
    <text evidence="9">The sequence shown here is derived from an EMBL/GenBank/DDBJ whole genome shotgun (WGS) entry which is preliminary data.</text>
</comment>
<dbReference type="AlphaFoldDB" id="A0A365K3D5"/>
<dbReference type="Pfam" id="PF00364">
    <property type="entry name" value="Biotin_lipoyl"/>
    <property type="match status" value="1"/>
</dbReference>
<evidence type="ECO:0000256" key="4">
    <source>
        <dbReference type="ARBA" id="ARBA00022823"/>
    </source>
</evidence>
<dbReference type="Gene3D" id="2.40.50.100">
    <property type="match status" value="1"/>
</dbReference>
<evidence type="ECO:0000256" key="5">
    <source>
        <dbReference type="ARBA" id="ARBA00023315"/>
    </source>
</evidence>
<evidence type="ECO:0000256" key="1">
    <source>
        <dbReference type="ARBA" id="ARBA00001938"/>
    </source>
</evidence>
<dbReference type="EMBL" id="QLZQ01000004">
    <property type="protein sequence ID" value="RAZ67150.1"/>
    <property type="molecule type" value="Genomic_DNA"/>
</dbReference>
<evidence type="ECO:0000313" key="9">
    <source>
        <dbReference type="EMBL" id="RAZ67150.1"/>
    </source>
</evidence>
<dbReference type="SUPFAM" id="SSF51230">
    <property type="entry name" value="Single hybrid motif"/>
    <property type="match status" value="1"/>
</dbReference>
<comment type="similarity">
    <text evidence="2">Belongs to the 2-oxoacid dehydrogenase family.</text>
</comment>
<keyword evidence="3" id="KW-0808">Transferase</keyword>
<name>A0A365K3D5_9BACL</name>
<dbReference type="CDD" id="cd06849">
    <property type="entry name" value="lipoyl_domain"/>
    <property type="match status" value="1"/>
</dbReference>
<feature type="domain" description="Peripheral subunit-binding (PSBD)" evidence="8">
    <location>
        <begin position="118"/>
        <end position="155"/>
    </location>
</feature>
<sequence>MKRKGGDWMHDVTLPKLSEDTDESLIVLWFVDEGDYVEEGAVLCEVQTEKAVSEIRAETGGTVKKIHVKRGDSAKAGTLLAVIDPKGQAAENTGAPEKVHLEQAEESEAAQETASFTRVSPRLRHLAKELDVKLEDVNGTGKGGAITEQDIRDEAGL</sequence>
<dbReference type="PANTHER" id="PTHR43178">
    <property type="entry name" value="DIHYDROLIPOAMIDE ACETYLTRANSFERASE COMPONENT OF PYRUVATE DEHYDROGENASE COMPLEX"/>
    <property type="match status" value="1"/>
</dbReference>
<dbReference type="PROSITE" id="PS50968">
    <property type="entry name" value="BIOTINYL_LIPOYL"/>
    <property type="match status" value="1"/>
</dbReference>
<dbReference type="InterPro" id="IPR011053">
    <property type="entry name" value="Single_hybrid_motif"/>
</dbReference>
<comment type="cofactor">
    <cofactor evidence="1">
        <name>(R)-lipoate</name>
        <dbReference type="ChEBI" id="CHEBI:83088"/>
    </cofactor>
</comment>
<protein>
    <submittedName>
        <fullName evidence="9">Uncharacterized protein</fullName>
    </submittedName>
</protein>
<dbReference type="PROSITE" id="PS00189">
    <property type="entry name" value="LIPOYL"/>
    <property type="match status" value="1"/>
</dbReference>